<evidence type="ECO:0000259" key="1">
    <source>
        <dbReference type="Pfam" id="PF07475"/>
    </source>
</evidence>
<dbReference type="AlphaFoldDB" id="A0A5D9CCX5"/>
<gene>
    <name evidence="2" type="ORF">FYJ91_02350</name>
</gene>
<accession>A0A5D9CCX5</accession>
<organism evidence="2 3">
    <name type="scientific">Sphingomonas montanisoli</name>
    <dbReference type="NCBI Taxonomy" id="2606412"/>
    <lineage>
        <taxon>Bacteria</taxon>
        <taxon>Pseudomonadati</taxon>
        <taxon>Pseudomonadota</taxon>
        <taxon>Alphaproteobacteria</taxon>
        <taxon>Sphingomonadales</taxon>
        <taxon>Sphingomonadaceae</taxon>
        <taxon>Sphingomonas</taxon>
    </lineage>
</organism>
<dbReference type="Gene3D" id="3.40.50.300">
    <property type="entry name" value="P-loop containing nucleotide triphosphate hydrolases"/>
    <property type="match status" value="1"/>
</dbReference>
<dbReference type="RefSeq" id="WP_149520664.1">
    <property type="nucleotide sequence ID" value="NZ_VTOU01000001.1"/>
</dbReference>
<name>A0A5D9CCX5_9SPHN</name>
<feature type="domain" description="HPr kinase/phosphorylase C-terminal" evidence="1">
    <location>
        <begin position="8"/>
        <end position="84"/>
    </location>
</feature>
<comment type="caution">
    <text evidence="2">The sequence shown here is derived from an EMBL/GenBank/DDBJ whole genome shotgun (WGS) entry which is preliminary data.</text>
</comment>
<dbReference type="EMBL" id="VTOU01000001">
    <property type="protein sequence ID" value="TZG29002.1"/>
    <property type="molecule type" value="Genomic_DNA"/>
</dbReference>
<evidence type="ECO:0000313" key="3">
    <source>
        <dbReference type="Proteomes" id="UP000322077"/>
    </source>
</evidence>
<dbReference type="InterPro" id="IPR027417">
    <property type="entry name" value="P-loop_NTPase"/>
</dbReference>
<proteinExistence type="predicted"/>
<dbReference type="GO" id="GO:0005524">
    <property type="term" value="F:ATP binding"/>
    <property type="evidence" value="ECO:0007669"/>
    <property type="project" value="InterPro"/>
</dbReference>
<dbReference type="Proteomes" id="UP000322077">
    <property type="component" value="Unassembled WGS sequence"/>
</dbReference>
<keyword evidence="3" id="KW-1185">Reference proteome</keyword>
<dbReference type="CDD" id="cd01918">
    <property type="entry name" value="HprK_C"/>
    <property type="match status" value="1"/>
</dbReference>
<dbReference type="GO" id="GO:0000155">
    <property type="term" value="F:phosphorelay sensor kinase activity"/>
    <property type="evidence" value="ECO:0007669"/>
    <property type="project" value="InterPro"/>
</dbReference>
<protein>
    <submittedName>
        <fullName evidence="2">Aldolase</fullName>
    </submittedName>
</protein>
<sequence length="147" mass="15398">MSGGQPGTLIHATCVAIDGRGLLLAGPSGSGKSDLALRLIDRGARLVSDDYTRLEARGDVLMACPAPRIEGQIEVRGVGIEEVEPAGETPVALLLQLDETPERLPDVEAPVMTIEGIAIPALPFAPFEHSAPIKAEAALRRYGIGPQ</sequence>
<reference evidence="2 3" key="1">
    <citation type="submission" date="2019-08" db="EMBL/GenBank/DDBJ databases">
        <authorList>
            <person name="Wang G."/>
            <person name="Xu Z."/>
        </authorList>
    </citation>
    <scope>NUCLEOTIDE SEQUENCE [LARGE SCALE GENOMIC DNA]</scope>
    <source>
        <strain evidence="2 3">ZX</strain>
    </source>
</reference>
<dbReference type="GO" id="GO:0006109">
    <property type="term" value="P:regulation of carbohydrate metabolic process"/>
    <property type="evidence" value="ECO:0007669"/>
    <property type="project" value="InterPro"/>
</dbReference>
<dbReference type="SUPFAM" id="SSF53795">
    <property type="entry name" value="PEP carboxykinase-like"/>
    <property type="match status" value="1"/>
</dbReference>
<dbReference type="Pfam" id="PF07475">
    <property type="entry name" value="Hpr_kinase_C"/>
    <property type="match status" value="1"/>
</dbReference>
<dbReference type="InterPro" id="IPR011104">
    <property type="entry name" value="Hpr_kin/Pase_C"/>
</dbReference>
<evidence type="ECO:0000313" key="2">
    <source>
        <dbReference type="EMBL" id="TZG29002.1"/>
    </source>
</evidence>